<dbReference type="GeneID" id="10804089"/>
<dbReference type="EMBL" id="CABT02000015">
    <property type="protein sequence ID" value="CCC10903.1"/>
    <property type="molecule type" value="Genomic_DNA"/>
</dbReference>
<organism evidence="3 4">
    <name type="scientific">Sordaria macrospora (strain ATCC MYA-333 / DSM 997 / K(L3346) / K-hell)</name>
    <dbReference type="NCBI Taxonomy" id="771870"/>
    <lineage>
        <taxon>Eukaryota</taxon>
        <taxon>Fungi</taxon>
        <taxon>Dikarya</taxon>
        <taxon>Ascomycota</taxon>
        <taxon>Pezizomycotina</taxon>
        <taxon>Sordariomycetes</taxon>
        <taxon>Sordariomycetidae</taxon>
        <taxon>Sordariales</taxon>
        <taxon>Sordariaceae</taxon>
        <taxon>Sordaria</taxon>
    </lineage>
</organism>
<dbReference type="OrthoDB" id="10531905at2759"/>
<evidence type="ECO:0000256" key="2">
    <source>
        <dbReference type="SAM" id="Phobius"/>
    </source>
</evidence>
<keyword evidence="2" id="KW-0812">Transmembrane</keyword>
<keyword evidence="4" id="KW-1185">Reference proteome</keyword>
<evidence type="ECO:0000313" key="4">
    <source>
        <dbReference type="Proteomes" id="UP000001881"/>
    </source>
</evidence>
<proteinExistence type="predicted"/>
<accession>F7VZF5</accession>
<dbReference type="KEGG" id="smp:10804089"/>
<reference evidence="3 4" key="1">
    <citation type="journal article" date="2010" name="PLoS Genet.">
        <title>De novo assembly of a 40 Mb eukaryotic genome from short sequence reads: Sordaria macrospora, a model organism for fungal morphogenesis.</title>
        <authorList>
            <person name="Nowrousian M."/>
            <person name="Stajich J."/>
            <person name="Chu M."/>
            <person name="Engh I."/>
            <person name="Espagne E."/>
            <person name="Halliday K."/>
            <person name="Kamerewerd J."/>
            <person name="Kempken F."/>
            <person name="Knab B."/>
            <person name="Kuo H.C."/>
            <person name="Osiewacz H.D."/>
            <person name="Poeggeler S."/>
            <person name="Read N."/>
            <person name="Seiler S."/>
            <person name="Smith K."/>
            <person name="Zickler D."/>
            <person name="Kueck U."/>
            <person name="Freitag M."/>
        </authorList>
    </citation>
    <scope>NUCLEOTIDE SEQUENCE [LARGE SCALE GENOMIC DNA]</scope>
    <source>
        <strain evidence="4">ATCC MYA-333 / DSM 997 / K(L3346) / K-hell</strain>
        <tissue evidence="3">Mycelium</tissue>
    </source>
</reference>
<name>F7VZF5_SORMK</name>
<feature type="region of interest" description="Disordered" evidence="1">
    <location>
        <begin position="1"/>
        <end position="39"/>
    </location>
</feature>
<evidence type="ECO:0000313" key="3">
    <source>
        <dbReference type="EMBL" id="CCC10903.1"/>
    </source>
</evidence>
<feature type="transmembrane region" description="Helical" evidence="2">
    <location>
        <begin position="53"/>
        <end position="76"/>
    </location>
</feature>
<dbReference type="AlphaFoldDB" id="F7VZF5"/>
<feature type="compositionally biased region" description="Low complexity" evidence="1">
    <location>
        <begin position="12"/>
        <end position="28"/>
    </location>
</feature>
<protein>
    <submittedName>
        <fullName evidence="3">WGS project CABT00000000 data, contig 2.15</fullName>
    </submittedName>
</protein>
<comment type="caution">
    <text evidence="3">The sequence shown here is derived from an EMBL/GenBank/DDBJ whole genome shotgun (WGS) entry which is preliminary data.</text>
</comment>
<gene>
    <name evidence="3" type="ORF">SMAC_04133</name>
</gene>
<keyword evidence="2" id="KW-0472">Membrane</keyword>
<feature type="compositionally biased region" description="Polar residues" evidence="1">
    <location>
        <begin position="1"/>
        <end position="11"/>
    </location>
</feature>
<dbReference type="HOGENOM" id="CLU_1679041_0_0_1"/>
<evidence type="ECO:0000256" key="1">
    <source>
        <dbReference type="SAM" id="MobiDB-lite"/>
    </source>
</evidence>
<dbReference type="CDD" id="cd12087">
    <property type="entry name" value="TM_EGFR-like"/>
    <property type="match status" value="1"/>
</dbReference>
<sequence>MGTSVYTTVIPVTSSSGSEDVSSTTTGEPAPAPSDPFNEDPVLEKYFRPPSKAWIAGAVAEPLLALIAGGCFVFWLRRHKQRKRLVESGGSGPGINVNDLPCIQAEFVQPSSEVAKTFDTTPPSMCELEATTGGASGLFREQQQEQVEQCDCRLWRI</sequence>
<dbReference type="Proteomes" id="UP000001881">
    <property type="component" value="Unassembled WGS sequence"/>
</dbReference>
<keyword evidence="2" id="KW-1133">Transmembrane helix</keyword>
<dbReference type="VEuPathDB" id="FungiDB:SMAC_04133"/>
<dbReference type="InParanoid" id="F7VZF5"/>